<comment type="caution">
    <text evidence="1">The sequence shown here is derived from an EMBL/GenBank/DDBJ whole genome shotgun (WGS) entry which is preliminary data.</text>
</comment>
<dbReference type="EMBL" id="CAJVSB020000910">
    <property type="protein sequence ID" value="CAH2080519.1"/>
    <property type="molecule type" value="Genomic_DNA"/>
</dbReference>
<proteinExistence type="predicted"/>
<dbReference type="Gene3D" id="3.30.530.20">
    <property type="match status" value="1"/>
</dbReference>
<protein>
    <submittedName>
        <fullName evidence="1">Uncharacterized protein</fullName>
    </submittedName>
</protein>
<dbReference type="Proteomes" id="UP000836841">
    <property type="component" value="Unassembled WGS sequence"/>
</dbReference>
<reference evidence="1 2" key="1">
    <citation type="submission" date="2022-03" db="EMBL/GenBank/DDBJ databases">
        <authorList>
            <person name="Nunn A."/>
            <person name="Chopra R."/>
            <person name="Nunn A."/>
            <person name="Contreras Garrido A."/>
        </authorList>
    </citation>
    <scope>NUCLEOTIDE SEQUENCE [LARGE SCALE GENOMIC DNA]</scope>
</reference>
<sequence>MQVATEFLSPSPHKRLLTCGDHGCSPIAPARAFKALILNGDNLIPKLCHKPSRELKSYKEMEGSEPSRRSTLQKALFAYLSQYGDMSVVGAGTLTYLKHHVDEINK</sequence>
<keyword evidence="2" id="KW-1185">Reference proteome</keyword>
<dbReference type="AlphaFoldDB" id="A0AAU9TCR7"/>
<evidence type="ECO:0000313" key="2">
    <source>
        <dbReference type="Proteomes" id="UP000836841"/>
    </source>
</evidence>
<gene>
    <name evidence="1" type="ORF">TAV2_LOCUS26222</name>
</gene>
<name>A0AAU9TCR7_THLAR</name>
<organism evidence="1 2">
    <name type="scientific">Thlaspi arvense</name>
    <name type="common">Field penny-cress</name>
    <dbReference type="NCBI Taxonomy" id="13288"/>
    <lineage>
        <taxon>Eukaryota</taxon>
        <taxon>Viridiplantae</taxon>
        <taxon>Streptophyta</taxon>
        <taxon>Embryophyta</taxon>
        <taxon>Tracheophyta</taxon>
        <taxon>Spermatophyta</taxon>
        <taxon>Magnoliopsida</taxon>
        <taxon>eudicotyledons</taxon>
        <taxon>Gunneridae</taxon>
        <taxon>Pentapetalae</taxon>
        <taxon>rosids</taxon>
        <taxon>malvids</taxon>
        <taxon>Brassicales</taxon>
        <taxon>Brassicaceae</taxon>
        <taxon>Thlaspideae</taxon>
        <taxon>Thlaspi</taxon>
    </lineage>
</organism>
<dbReference type="InterPro" id="IPR023393">
    <property type="entry name" value="START-like_dom_sf"/>
</dbReference>
<accession>A0AAU9TCR7</accession>
<evidence type="ECO:0000313" key="1">
    <source>
        <dbReference type="EMBL" id="CAH2080519.1"/>
    </source>
</evidence>